<gene>
    <name evidence="1" type="ORF">C8N46_10397</name>
</gene>
<sequence length="100" mass="11715">MKTITIITSILIFFFTSINETKTIEATYDGYEDGTYYFTDSNDDLYEFQQVEKAVLKEFDLMSDSFENKKFKVTYKSVEEEVDGEEYTSYVITALTLIKE</sequence>
<dbReference type="RefSeq" id="WP_108114231.1">
    <property type="nucleotide sequence ID" value="NZ_QBKT01000003.1"/>
</dbReference>
<reference evidence="1 2" key="1">
    <citation type="submission" date="2018-04" db="EMBL/GenBank/DDBJ databases">
        <title>Genomic Encyclopedia of Archaeal and Bacterial Type Strains, Phase II (KMG-II): from individual species to whole genera.</title>
        <authorList>
            <person name="Goeker M."/>
        </authorList>
    </citation>
    <scope>NUCLEOTIDE SEQUENCE [LARGE SCALE GENOMIC DNA]</scope>
    <source>
        <strain evidence="1 2">DSM 25731</strain>
    </source>
</reference>
<accession>A0A2T6C100</accession>
<name>A0A2T6C100_9FLAO</name>
<dbReference type="Proteomes" id="UP000244090">
    <property type="component" value="Unassembled WGS sequence"/>
</dbReference>
<evidence type="ECO:0000313" key="2">
    <source>
        <dbReference type="Proteomes" id="UP000244090"/>
    </source>
</evidence>
<comment type="caution">
    <text evidence="1">The sequence shown here is derived from an EMBL/GenBank/DDBJ whole genome shotgun (WGS) entry which is preliminary data.</text>
</comment>
<dbReference type="OrthoDB" id="1453558at2"/>
<organism evidence="1 2">
    <name type="scientific">Kordia periserrulae</name>
    <dbReference type="NCBI Taxonomy" id="701523"/>
    <lineage>
        <taxon>Bacteria</taxon>
        <taxon>Pseudomonadati</taxon>
        <taxon>Bacteroidota</taxon>
        <taxon>Flavobacteriia</taxon>
        <taxon>Flavobacteriales</taxon>
        <taxon>Flavobacteriaceae</taxon>
        <taxon>Kordia</taxon>
    </lineage>
</organism>
<dbReference type="EMBL" id="QBKT01000003">
    <property type="protein sequence ID" value="PTX62000.1"/>
    <property type="molecule type" value="Genomic_DNA"/>
</dbReference>
<keyword evidence="2" id="KW-1185">Reference proteome</keyword>
<proteinExistence type="predicted"/>
<evidence type="ECO:0000313" key="1">
    <source>
        <dbReference type="EMBL" id="PTX62000.1"/>
    </source>
</evidence>
<dbReference type="AlphaFoldDB" id="A0A2T6C100"/>
<protein>
    <submittedName>
        <fullName evidence="1">Uncharacterized protein</fullName>
    </submittedName>
</protein>